<protein>
    <submittedName>
        <fullName evidence="9">ABC transporter permease</fullName>
    </submittedName>
</protein>
<keyword evidence="10" id="KW-1185">Reference proteome</keyword>
<evidence type="ECO:0000256" key="4">
    <source>
        <dbReference type="ARBA" id="ARBA00022692"/>
    </source>
</evidence>
<evidence type="ECO:0000256" key="5">
    <source>
        <dbReference type="ARBA" id="ARBA00022989"/>
    </source>
</evidence>
<evidence type="ECO:0000313" key="10">
    <source>
        <dbReference type="Proteomes" id="UP000308037"/>
    </source>
</evidence>
<dbReference type="InterPro" id="IPR000515">
    <property type="entry name" value="MetI-like"/>
</dbReference>
<keyword evidence="3" id="KW-1003">Cell membrane</keyword>
<sequence>MRDRGTAESVPLVGKIKDRVINHYLVRNTIGGLQIMLSENSVRFWFSILVLIAALGIFGPIVAPYDYDERHTGDDGTLKISEPPSLEHPLGTNDTGQDVFSILLYGARPTLITGALGFIMISLIGGTVGVTSGYVGGTVDNLLMRFTDLAYGIPLIPFALVALAFFGIGFYSSILVITLIIWRGSARVIRSQVLQVKERPYVLAAKATGASTPRIILKHILPNVGTMVMLFGAIGVGATILIQASLAYIGVANTEIPSWGMMIQNAQSAGMVSTAWWWSIPPGMLISVTVLATFMFARGYERVARQTDSGAAVVGV</sequence>
<dbReference type="CDD" id="cd06261">
    <property type="entry name" value="TM_PBP2"/>
    <property type="match status" value="1"/>
</dbReference>
<evidence type="ECO:0000256" key="7">
    <source>
        <dbReference type="RuleBase" id="RU363032"/>
    </source>
</evidence>
<evidence type="ECO:0000256" key="3">
    <source>
        <dbReference type="ARBA" id="ARBA00022475"/>
    </source>
</evidence>
<dbReference type="RefSeq" id="WP_137277177.1">
    <property type="nucleotide sequence ID" value="NZ_QKNX01000005.1"/>
</dbReference>
<comment type="caution">
    <text evidence="9">The sequence shown here is derived from an EMBL/GenBank/DDBJ whole genome shotgun (WGS) entry which is preliminary data.</text>
</comment>
<feature type="domain" description="ABC transmembrane type-1" evidence="8">
    <location>
        <begin position="107"/>
        <end position="297"/>
    </location>
</feature>
<dbReference type="EMBL" id="QKNX01000005">
    <property type="protein sequence ID" value="TKR25163.1"/>
    <property type="molecule type" value="Genomic_DNA"/>
</dbReference>
<keyword evidence="5 7" id="KW-1133">Transmembrane helix</keyword>
<name>A0A4V6XUM2_9EURY</name>
<feature type="transmembrane region" description="Helical" evidence="7">
    <location>
        <begin position="228"/>
        <end position="251"/>
    </location>
</feature>
<feature type="transmembrane region" description="Helical" evidence="7">
    <location>
        <begin position="44"/>
        <end position="63"/>
    </location>
</feature>
<comment type="subcellular location">
    <subcellularLocation>
        <location evidence="1 7">Cell membrane</location>
        <topology evidence="1 7">Multi-pass membrane protein</topology>
    </subcellularLocation>
</comment>
<dbReference type="GO" id="GO:0005886">
    <property type="term" value="C:plasma membrane"/>
    <property type="evidence" value="ECO:0007669"/>
    <property type="project" value="UniProtKB-SubCell"/>
</dbReference>
<feature type="transmembrane region" description="Helical" evidence="7">
    <location>
        <begin position="111"/>
        <end position="135"/>
    </location>
</feature>
<dbReference type="PANTHER" id="PTHR43386:SF1">
    <property type="entry name" value="D,D-DIPEPTIDE TRANSPORT SYSTEM PERMEASE PROTEIN DDPC-RELATED"/>
    <property type="match status" value="1"/>
</dbReference>
<evidence type="ECO:0000256" key="1">
    <source>
        <dbReference type="ARBA" id="ARBA00004651"/>
    </source>
</evidence>
<dbReference type="PROSITE" id="PS50928">
    <property type="entry name" value="ABC_TM1"/>
    <property type="match status" value="1"/>
</dbReference>
<proteinExistence type="inferred from homology"/>
<keyword evidence="4 7" id="KW-0812">Transmembrane</keyword>
<organism evidence="9 10">
    <name type="scientific">Natronomonas salsuginis</name>
    <dbReference type="NCBI Taxonomy" id="2217661"/>
    <lineage>
        <taxon>Archaea</taxon>
        <taxon>Methanobacteriati</taxon>
        <taxon>Methanobacteriota</taxon>
        <taxon>Stenosarchaea group</taxon>
        <taxon>Halobacteria</taxon>
        <taxon>Halobacteriales</taxon>
        <taxon>Natronomonadaceae</taxon>
        <taxon>Natronomonas</taxon>
    </lineage>
</organism>
<dbReference type="Proteomes" id="UP000308037">
    <property type="component" value="Unassembled WGS sequence"/>
</dbReference>
<dbReference type="OrthoDB" id="312811at2157"/>
<dbReference type="GO" id="GO:0055085">
    <property type="term" value="P:transmembrane transport"/>
    <property type="evidence" value="ECO:0007669"/>
    <property type="project" value="InterPro"/>
</dbReference>
<evidence type="ECO:0000256" key="2">
    <source>
        <dbReference type="ARBA" id="ARBA00022448"/>
    </source>
</evidence>
<evidence type="ECO:0000256" key="6">
    <source>
        <dbReference type="ARBA" id="ARBA00023136"/>
    </source>
</evidence>
<feature type="transmembrane region" description="Helical" evidence="7">
    <location>
        <begin position="275"/>
        <end position="297"/>
    </location>
</feature>
<accession>A0A4V6XUM2</accession>
<dbReference type="SUPFAM" id="SSF161098">
    <property type="entry name" value="MetI-like"/>
    <property type="match status" value="1"/>
</dbReference>
<reference evidence="9 10" key="1">
    <citation type="submission" date="2019-04" db="EMBL/GenBank/DDBJ databases">
        <title>Natronomonas sp. F20-122 a newhaloarchaeon isolated from a saline saltern of Isla Bacuta, Huelva, Spain.</title>
        <authorList>
            <person name="Duran-Viseras A."/>
            <person name="Sanchez-Porro C."/>
            <person name="Ventosa A."/>
        </authorList>
    </citation>
    <scope>NUCLEOTIDE SEQUENCE [LARGE SCALE GENOMIC DNA]</scope>
    <source>
        <strain evidence="9 10">F20-122</strain>
    </source>
</reference>
<keyword evidence="2 7" id="KW-0813">Transport</keyword>
<keyword evidence="6 7" id="KW-0472">Membrane</keyword>
<dbReference type="InterPro" id="IPR035906">
    <property type="entry name" value="MetI-like_sf"/>
</dbReference>
<comment type="similarity">
    <text evidence="7">Belongs to the binding-protein-dependent transport system permease family.</text>
</comment>
<evidence type="ECO:0000259" key="8">
    <source>
        <dbReference type="PROSITE" id="PS50928"/>
    </source>
</evidence>
<dbReference type="InterPro" id="IPR050366">
    <property type="entry name" value="BP-dependent_transpt_permease"/>
</dbReference>
<gene>
    <name evidence="9" type="ORF">DM868_12555</name>
</gene>
<dbReference type="AlphaFoldDB" id="A0A4V6XUM2"/>
<dbReference type="Pfam" id="PF00528">
    <property type="entry name" value="BPD_transp_1"/>
    <property type="match status" value="1"/>
</dbReference>
<dbReference type="PANTHER" id="PTHR43386">
    <property type="entry name" value="OLIGOPEPTIDE TRANSPORT SYSTEM PERMEASE PROTEIN APPC"/>
    <property type="match status" value="1"/>
</dbReference>
<dbReference type="Gene3D" id="1.10.3720.10">
    <property type="entry name" value="MetI-like"/>
    <property type="match status" value="1"/>
</dbReference>
<evidence type="ECO:0000313" key="9">
    <source>
        <dbReference type="EMBL" id="TKR25163.1"/>
    </source>
</evidence>
<feature type="transmembrane region" description="Helical" evidence="7">
    <location>
        <begin position="155"/>
        <end position="182"/>
    </location>
</feature>